<dbReference type="KEGG" id="saq:Sare_3793"/>
<organism evidence="2">
    <name type="scientific">Salinispora arenicola (strain CNS-205)</name>
    <dbReference type="NCBI Taxonomy" id="391037"/>
    <lineage>
        <taxon>Bacteria</taxon>
        <taxon>Bacillati</taxon>
        <taxon>Actinomycetota</taxon>
        <taxon>Actinomycetes</taxon>
        <taxon>Micromonosporales</taxon>
        <taxon>Micromonosporaceae</taxon>
        <taxon>Salinispora</taxon>
    </lineage>
</organism>
<sequence length="111" mass="12005">MTNKDIAKATGVGPSTFHRWRRGEGRELPEIEKVRAFCAGLGISPAGALAALGLDPSRDDPEPEPPLPPEVRQILRTLADPNVSEADKLVLQEMLKMLADRADRAGRGRAP</sequence>
<name>A8M021_SALAI</name>
<dbReference type="SUPFAM" id="SSF47413">
    <property type="entry name" value="lambda repressor-like DNA-binding domains"/>
    <property type="match status" value="1"/>
</dbReference>
<dbReference type="Gene3D" id="1.10.260.40">
    <property type="entry name" value="lambda repressor-like DNA-binding domains"/>
    <property type="match status" value="1"/>
</dbReference>
<dbReference type="GO" id="GO:0003677">
    <property type="term" value="F:DNA binding"/>
    <property type="evidence" value="ECO:0007669"/>
    <property type="project" value="InterPro"/>
</dbReference>
<dbReference type="EMBL" id="CP000850">
    <property type="protein sequence ID" value="ABV99535.1"/>
    <property type="molecule type" value="Genomic_DNA"/>
</dbReference>
<dbReference type="STRING" id="391037.Sare_3742"/>
<dbReference type="EMBL" id="CP000850">
    <property type="protein sequence ID" value="ABV99586.1"/>
    <property type="molecule type" value="Genomic_DNA"/>
</dbReference>
<evidence type="ECO:0000313" key="3">
    <source>
        <dbReference type="EMBL" id="ABV99586.1"/>
    </source>
</evidence>
<dbReference type="KEGG" id="saq:Sare_3742"/>
<evidence type="ECO:0000313" key="2">
    <source>
        <dbReference type="EMBL" id="ABV99535.1"/>
    </source>
</evidence>
<dbReference type="InterPro" id="IPR001387">
    <property type="entry name" value="Cro/C1-type_HTH"/>
</dbReference>
<dbReference type="eggNOG" id="COG1476">
    <property type="taxonomic scope" value="Bacteria"/>
</dbReference>
<dbReference type="AlphaFoldDB" id="A8M021"/>
<accession>A8M021</accession>
<evidence type="ECO:0000256" key="1">
    <source>
        <dbReference type="SAM" id="MobiDB-lite"/>
    </source>
</evidence>
<feature type="region of interest" description="Disordered" evidence="1">
    <location>
        <begin position="1"/>
        <end position="24"/>
    </location>
</feature>
<reference evidence="2" key="1">
    <citation type="submission" date="2007-10" db="EMBL/GenBank/DDBJ databases">
        <title>Complete sequence of Salinispora arenicola CNS-205.</title>
        <authorList>
            <consortium name="US DOE Joint Genome Institute"/>
            <person name="Copeland A."/>
            <person name="Lucas S."/>
            <person name="Lapidus A."/>
            <person name="Barry K."/>
            <person name="Glavina del Rio T."/>
            <person name="Dalin E."/>
            <person name="Tice H."/>
            <person name="Pitluck S."/>
            <person name="Foster B."/>
            <person name="Schmutz J."/>
            <person name="Larimer F."/>
            <person name="Land M."/>
            <person name="Hauser L."/>
            <person name="Kyrpides N."/>
            <person name="Ivanova N."/>
            <person name="Jensen P.R."/>
            <person name="Moore B.S."/>
            <person name="Penn K."/>
            <person name="Jenkins C."/>
            <person name="Udwary D."/>
            <person name="Xiang L."/>
            <person name="Gontang E."/>
            <person name="Richardson P."/>
        </authorList>
    </citation>
    <scope>NUCLEOTIDE SEQUENCE [LARGE SCALE GENOMIC DNA]</scope>
    <source>
        <strain evidence="2">CNS-205</strain>
    </source>
</reference>
<dbReference type="OrthoDB" id="4480597at2"/>
<dbReference type="InterPro" id="IPR010982">
    <property type="entry name" value="Lambda_DNA-bd_dom_sf"/>
</dbReference>
<proteinExistence type="predicted"/>
<dbReference type="CDD" id="cd00093">
    <property type="entry name" value="HTH_XRE"/>
    <property type="match status" value="1"/>
</dbReference>
<gene>
    <name evidence="2" type="ordered locus">Sare_3742</name>
    <name evidence="3" type="ordered locus">Sare_3793</name>
</gene>
<protein>
    <submittedName>
        <fullName evidence="2">Helix-turn-helix domain protein</fullName>
    </submittedName>
</protein>
<dbReference type="HOGENOM" id="CLU_123344_0_0_11"/>